<name>A0A1C3VAS4_9HYPH</name>
<proteinExistence type="predicted"/>
<accession>A0A1C3VAS4</accession>
<protein>
    <submittedName>
        <fullName evidence="1">MSMEG_0570 family protein</fullName>
    </submittedName>
</protein>
<dbReference type="OrthoDB" id="195104at2"/>
<organism evidence="1 2">
    <name type="scientific">Rhizobium lusitanum</name>
    <dbReference type="NCBI Taxonomy" id="293958"/>
    <lineage>
        <taxon>Bacteria</taxon>
        <taxon>Pseudomonadati</taxon>
        <taxon>Pseudomonadota</taxon>
        <taxon>Alphaproteobacteria</taxon>
        <taxon>Hyphomicrobiales</taxon>
        <taxon>Rhizobiaceae</taxon>
        <taxon>Rhizobium/Agrobacterium group</taxon>
        <taxon>Rhizobium</taxon>
    </lineage>
</organism>
<dbReference type="RefSeq" id="WP_037193061.1">
    <property type="nucleotide sequence ID" value="NZ_FMAF01000004.1"/>
</dbReference>
<dbReference type="EMBL" id="FMAF01000004">
    <property type="protein sequence ID" value="SCB24769.1"/>
    <property type="molecule type" value="Genomic_DNA"/>
</dbReference>
<evidence type="ECO:0000313" key="2">
    <source>
        <dbReference type="Proteomes" id="UP000199205"/>
    </source>
</evidence>
<dbReference type="InterPro" id="IPR023846">
    <property type="entry name" value="CHP04042_MSMEG0570"/>
</dbReference>
<gene>
    <name evidence="1" type="ORF">GA0061101_104533</name>
</gene>
<dbReference type="Proteomes" id="UP000199205">
    <property type="component" value="Unassembled WGS sequence"/>
</dbReference>
<evidence type="ECO:0000313" key="1">
    <source>
        <dbReference type="EMBL" id="SCB24769.1"/>
    </source>
</evidence>
<dbReference type="AlphaFoldDB" id="A0A1C3VAS4"/>
<dbReference type="NCBIfam" id="TIGR04042">
    <property type="entry name" value="MSMEG_0570_fam"/>
    <property type="match status" value="1"/>
</dbReference>
<sequence length="95" mass="10865">MPEMRFVIAWPDGREETCYSPSLIIRDFFAEGEAYPIRDFLDRSRKALTIASDRVEAKYGYPCSLARNQLARLEAAGALFLDDADARVRCQNFIL</sequence>
<reference evidence="1 2" key="1">
    <citation type="submission" date="2016-08" db="EMBL/GenBank/DDBJ databases">
        <authorList>
            <person name="Seilhamer J.J."/>
        </authorList>
    </citation>
    <scope>NUCLEOTIDE SEQUENCE [LARGE SCALE GENOMIC DNA]</scope>
    <source>
        <strain evidence="1 2">P1-7</strain>
    </source>
</reference>